<keyword evidence="3" id="KW-0238">DNA-binding</keyword>
<dbReference type="GO" id="GO:0003700">
    <property type="term" value="F:DNA-binding transcription factor activity"/>
    <property type="evidence" value="ECO:0007669"/>
    <property type="project" value="InterPro"/>
</dbReference>
<keyword evidence="2" id="KW-0805">Transcription regulation</keyword>
<proteinExistence type="inferred from homology"/>
<gene>
    <name evidence="6" type="ORF">A4V09_10785</name>
</gene>
<dbReference type="GO" id="GO:0005829">
    <property type="term" value="C:cytosol"/>
    <property type="evidence" value="ECO:0007669"/>
    <property type="project" value="TreeGrafter"/>
</dbReference>
<dbReference type="KEGG" id="byl:A4V09_10785"/>
<dbReference type="Proteomes" id="UP000092574">
    <property type="component" value="Chromosome"/>
</dbReference>
<dbReference type="InterPro" id="IPR036390">
    <property type="entry name" value="WH_DNA-bd_sf"/>
</dbReference>
<evidence type="ECO:0000259" key="5">
    <source>
        <dbReference type="PROSITE" id="PS50931"/>
    </source>
</evidence>
<dbReference type="SUPFAM" id="SSF46785">
    <property type="entry name" value="Winged helix' DNA-binding domain"/>
    <property type="match status" value="1"/>
</dbReference>
<dbReference type="AlphaFoldDB" id="A0A1C7I974"/>
<dbReference type="PRINTS" id="PR00039">
    <property type="entry name" value="HTHLYSR"/>
</dbReference>
<evidence type="ECO:0000313" key="7">
    <source>
        <dbReference type="Proteomes" id="UP000092574"/>
    </source>
</evidence>
<dbReference type="Gene3D" id="1.10.10.10">
    <property type="entry name" value="Winged helix-like DNA-binding domain superfamily/Winged helix DNA-binding domain"/>
    <property type="match status" value="1"/>
</dbReference>
<feature type="domain" description="HTH lysR-type" evidence="5">
    <location>
        <begin position="1"/>
        <end position="58"/>
    </location>
</feature>
<protein>
    <submittedName>
        <fullName evidence="6">Transcriptional regulator</fullName>
    </submittedName>
</protein>
<evidence type="ECO:0000256" key="2">
    <source>
        <dbReference type="ARBA" id="ARBA00023015"/>
    </source>
</evidence>
<evidence type="ECO:0000256" key="4">
    <source>
        <dbReference type="ARBA" id="ARBA00023163"/>
    </source>
</evidence>
<dbReference type="PANTHER" id="PTHR30419:SF8">
    <property type="entry name" value="NITROGEN ASSIMILATION TRANSCRIPTIONAL ACTIVATOR-RELATED"/>
    <property type="match status" value="1"/>
</dbReference>
<dbReference type="InterPro" id="IPR036388">
    <property type="entry name" value="WH-like_DNA-bd_sf"/>
</dbReference>
<keyword evidence="7" id="KW-1185">Reference proteome</keyword>
<dbReference type="Pfam" id="PF03466">
    <property type="entry name" value="LysR_substrate"/>
    <property type="match status" value="1"/>
</dbReference>
<accession>A0A1C7I974</accession>
<evidence type="ECO:0000256" key="3">
    <source>
        <dbReference type="ARBA" id="ARBA00023125"/>
    </source>
</evidence>
<evidence type="ECO:0000256" key="1">
    <source>
        <dbReference type="ARBA" id="ARBA00009437"/>
    </source>
</evidence>
<keyword evidence="4" id="KW-0804">Transcription</keyword>
<dbReference type="InterPro" id="IPR050950">
    <property type="entry name" value="HTH-type_LysR_regulators"/>
</dbReference>
<dbReference type="PROSITE" id="PS50931">
    <property type="entry name" value="HTH_LYSR"/>
    <property type="match status" value="1"/>
</dbReference>
<comment type="similarity">
    <text evidence="1">Belongs to the LysR transcriptional regulatory family.</text>
</comment>
<organism evidence="6 7">
    <name type="scientific">Blautia pseudococcoides</name>
    <dbReference type="NCBI Taxonomy" id="1796616"/>
    <lineage>
        <taxon>Bacteria</taxon>
        <taxon>Bacillati</taxon>
        <taxon>Bacillota</taxon>
        <taxon>Clostridia</taxon>
        <taxon>Lachnospirales</taxon>
        <taxon>Lachnospiraceae</taxon>
        <taxon>Blautia</taxon>
    </lineage>
</organism>
<dbReference type="CDD" id="cd05466">
    <property type="entry name" value="PBP2_LTTR_substrate"/>
    <property type="match status" value="1"/>
</dbReference>
<dbReference type="Gene3D" id="3.40.190.290">
    <property type="match status" value="1"/>
</dbReference>
<dbReference type="InterPro" id="IPR005119">
    <property type="entry name" value="LysR_subst-bd"/>
</dbReference>
<dbReference type="SUPFAM" id="SSF53850">
    <property type="entry name" value="Periplasmic binding protein-like II"/>
    <property type="match status" value="1"/>
</dbReference>
<dbReference type="EMBL" id="CP015405">
    <property type="protein sequence ID" value="ANU76207.1"/>
    <property type="molecule type" value="Genomic_DNA"/>
</dbReference>
<name>A0A1C7I974_9FIRM</name>
<dbReference type="InterPro" id="IPR000847">
    <property type="entry name" value="LysR_HTH_N"/>
</dbReference>
<reference evidence="6" key="1">
    <citation type="submission" date="2017-04" db="EMBL/GenBank/DDBJ databases">
        <title>Complete Genome Sequences of Twelve Strains of a Stable Defined Moderately Diverse Mouse Microbiota 2 (sDMDMm2).</title>
        <authorList>
            <person name="Uchimura Y."/>
            <person name="Wyss M."/>
            <person name="Brugiroux S."/>
            <person name="Limenitakis J.P."/>
            <person name="Stecher B."/>
            <person name="McCoy K.D."/>
            <person name="Macpherson A.J."/>
        </authorList>
    </citation>
    <scope>NUCLEOTIDE SEQUENCE</scope>
    <source>
        <strain evidence="6">YL58</strain>
    </source>
</reference>
<dbReference type="GO" id="GO:0003677">
    <property type="term" value="F:DNA binding"/>
    <property type="evidence" value="ECO:0007669"/>
    <property type="project" value="UniProtKB-KW"/>
</dbReference>
<dbReference type="PANTHER" id="PTHR30419">
    <property type="entry name" value="HTH-TYPE TRANSCRIPTIONAL REGULATOR YBHD"/>
    <property type="match status" value="1"/>
</dbReference>
<dbReference type="RefSeq" id="WP_065542382.1">
    <property type="nucleotide sequence ID" value="NZ_CP015405.2"/>
</dbReference>
<dbReference type="OrthoDB" id="9803714at2"/>
<sequence length="301" mass="34269">MEIRVLRYFLTVVREESITKASEVLHITQPTLSRQLSQMEEEVGVKLFNRGTRKITLTNEGILLRRRAEEILQLVDKTEKELVEQEEQIEGKITIGCGEIASVQLLPELFKVFHDKYPRVTFDIFTATADIVKEQMDKGLIDVGLLLEPIDIEKYDFVRMQIKEKWVVVMRPDDPMAFKKSVTAKDLSDVPLILPRRLKVQSELASWFGNYFENLNVLFTSNLSTNASIMVSQGLAYSLVVEGAIPFWDKSKIIYRPLSPELSATSVLAWKRGQPFSPAATKFIEQAQCLLGMSKALKLSI</sequence>
<dbReference type="STRING" id="1796616.A4V09_10785"/>
<dbReference type="FunFam" id="1.10.10.10:FF:000001">
    <property type="entry name" value="LysR family transcriptional regulator"/>
    <property type="match status" value="1"/>
</dbReference>
<dbReference type="Pfam" id="PF00126">
    <property type="entry name" value="HTH_1"/>
    <property type="match status" value="1"/>
</dbReference>
<evidence type="ECO:0000313" key="6">
    <source>
        <dbReference type="EMBL" id="ANU76207.1"/>
    </source>
</evidence>